<dbReference type="SUPFAM" id="SSF51430">
    <property type="entry name" value="NAD(P)-linked oxidoreductase"/>
    <property type="match status" value="1"/>
</dbReference>
<gene>
    <name evidence="2" type="ORF">Zmor_008979</name>
</gene>
<dbReference type="PRINTS" id="PR00069">
    <property type="entry name" value="ALDKETRDTASE"/>
</dbReference>
<dbReference type="PROSITE" id="PS00063">
    <property type="entry name" value="ALDOKETO_REDUCTASE_3"/>
    <property type="match status" value="1"/>
</dbReference>
<protein>
    <recommendedName>
        <fullName evidence="1">NADP-dependent oxidoreductase domain-containing protein</fullName>
    </recommendedName>
</protein>
<sequence>ILNFCKIKPVVNQVECHPYLTQKPLQQFCLSKDILLTAYSPLGSPGRPSAFNKEDSPKPLMEDEKLISIAQAKHVSVAQVLIAWQLQNGNVVIPKSVTPERIKENFDAFKVILSNEEMDAIGYRNLFY</sequence>
<dbReference type="InterPro" id="IPR023210">
    <property type="entry name" value="NADP_OxRdtase_dom"/>
</dbReference>
<feature type="non-terminal residue" evidence="2">
    <location>
        <position position="1"/>
    </location>
</feature>
<feature type="domain" description="NADP-dependent oxidoreductase" evidence="1">
    <location>
        <begin position="6"/>
        <end position="121"/>
    </location>
</feature>
<name>A0AA38HLY7_9CUCU</name>
<evidence type="ECO:0000313" key="3">
    <source>
        <dbReference type="Proteomes" id="UP001168821"/>
    </source>
</evidence>
<dbReference type="AlphaFoldDB" id="A0AA38HLY7"/>
<dbReference type="InterPro" id="IPR036812">
    <property type="entry name" value="NAD(P)_OxRdtase_dom_sf"/>
</dbReference>
<dbReference type="Gene3D" id="3.20.20.100">
    <property type="entry name" value="NADP-dependent oxidoreductase domain"/>
    <property type="match status" value="1"/>
</dbReference>
<reference evidence="2" key="1">
    <citation type="journal article" date="2023" name="G3 (Bethesda)">
        <title>Whole genome assemblies of Zophobas morio and Tenebrio molitor.</title>
        <authorList>
            <person name="Kaur S."/>
            <person name="Stinson S.A."/>
            <person name="diCenzo G.C."/>
        </authorList>
    </citation>
    <scope>NUCLEOTIDE SEQUENCE</scope>
    <source>
        <strain evidence="2">QUZm001</strain>
    </source>
</reference>
<proteinExistence type="predicted"/>
<dbReference type="Pfam" id="PF00248">
    <property type="entry name" value="Aldo_ket_red"/>
    <property type="match status" value="1"/>
</dbReference>
<evidence type="ECO:0000259" key="1">
    <source>
        <dbReference type="Pfam" id="PF00248"/>
    </source>
</evidence>
<organism evidence="2 3">
    <name type="scientific">Zophobas morio</name>
    <dbReference type="NCBI Taxonomy" id="2755281"/>
    <lineage>
        <taxon>Eukaryota</taxon>
        <taxon>Metazoa</taxon>
        <taxon>Ecdysozoa</taxon>
        <taxon>Arthropoda</taxon>
        <taxon>Hexapoda</taxon>
        <taxon>Insecta</taxon>
        <taxon>Pterygota</taxon>
        <taxon>Neoptera</taxon>
        <taxon>Endopterygota</taxon>
        <taxon>Coleoptera</taxon>
        <taxon>Polyphaga</taxon>
        <taxon>Cucujiformia</taxon>
        <taxon>Tenebrionidae</taxon>
        <taxon>Zophobas</taxon>
    </lineage>
</organism>
<dbReference type="PANTHER" id="PTHR43827:SF14">
    <property type="entry name" value="NADP-DEPENDENT OXIDOREDUCTASE DOMAIN-CONTAINING PROTEIN"/>
    <property type="match status" value="1"/>
</dbReference>
<dbReference type="InterPro" id="IPR018170">
    <property type="entry name" value="Aldo/ket_reductase_CS"/>
</dbReference>
<comment type="caution">
    <text evidence="2">The sequence shown here is derived from an EMBL/GenBank/DDBJ whole genome shotgun (WGS) entry which is preliminary data.</text>
</comment>
<keyword evidence="3" id="KW-1185">Reference proteome</keyword>
<dbReference type="CDD" id="cd19071">
    <property type="entry name" value="AKR_AKR1-5-like"/>
    <property type="match status" value="1"/>
</dbReference>
<dbReference type="InterPro" id="IPR020471">
    <property type="entry name" value="AKR"/>
</dbReference>
<dbReference type="PANTHER" id="PTHR43827">
    <property type="entry name" value="2,5-DIKETO-D-GLUCONIC ACID REDUCTASE"/>
    <property type="match status" value="1"/>
</dbReference>
<dbReference type="EMBL" id="JALNTZ010002717">
    <property type="protein sequence ID" value="KAJ3616872.1"/>
    <property type="molecule type" value="Genomic_DNA"/>
</dbReference>
<evidence type="ECO:0000313" key="2">
    <source>
        <dbReference type="EMBL" id="KAJ3616872.1"/>
    </source>
</evidence>
<dbReference type="Proteomes" id="UP001168821">
    <property type="component" value="Unassembled WGS sequence"/>
</dbReference>
<accession>A0AA38HLY7</accession>
<dbReference type="GO" id="GO:0016491">
    <property type="term" value="F:oxidoreductase activity"/>
    <property type="evidence" value="ECO:0007669"/>
    <property type="project" value="InterPro"/>
</dbReference>